<dbReference type="PATRIC" id="fig|645517.4.peg.1732"/>
<dbReference type="AlphaFoldDB" id="A0A1C7D9Q4"/>
<keyword evidence="3" id="KW-1185">Reference proteome</keyword>
<feature type="domain" description="TadE-like" evidence="1">
    <location>
        <begin position="15"/>
        <end position="55"/>
    </location>
</feature>
<dbReference type="EMBL" id="CP016545">
    <property type="protein sequence ID" value="ANU08041.1"/>
    <property type="molecule type" value="Genomic_DNA"/>
</dbReference>
<dbReference type="Pfam" id="PF07811">
    <property type="entry name" value="TadE"/>
    <property type="match status" value="1"/>
</dbReference>
<proteinExistence type="predicted"/>
<dbReference type="Proteomes" id="UP000092698">
    <property type="component" value="Chromosome"/>
</dbReference>
<evidence type="ECO:0000259" key="1">
    <source>
        <dbReference type="Pfam" id="PF07811"/>
    </source>
</evidence>
<accession>A0A1C7D9Q4</accession>
<dbReference type="OrthoDB" id="7409794at2"/>
<organism evidence="2 3">
    <name type="scientific">Paraurantiacibacter namhicola</name>
    <dbReference type="NCBI Taxonomy" id="645517"/>
    <lineage>
        <taxon>Bacteria</taxon>
        <taxon>Pseudomonadati</taxon>
        <taxon>Pseudomonadota</taxon>
        <taxon>Alphaproteobacteria</taxon>
        <taxon>Sphingomonadales</taxon>
        <taxon>Erythrobacteraceae</taxon>
        <taxon>Paraurantiacibacter</taxon>
    </lineage>
</organism>
<sequence>MLRKLTSTLARCQRGAMAIETALVVPILCLLALGTFDVSSMVSRQQELQSAANEASTIVLAAANSTGVSSTDLEKIIESSVSLKPDQLVISQEYRCDAATARTSNLADCDTSKPIYAYVKLVITDSYTPLWTSFGVGSTFNYSVTRTVQVS</sequence>
<evidence type="ECO:0000313" key="3">
    <source>
        <dbReference type="Proteomes" id="UP000092698"/>
    </source>
</evidence>
<evidence type="ECO:0000313" key="2">
    <source>
        <dbReference type="EMBL" id="ANU08041.1"/>
    </source>
</evidence>
<name>A0A1C7D9Q4_9SPHN</name>
<dbReference type="STRING" id="645517.A6F65_01744"/>
<protein>
    <submittedName>
        <fullName evidence="2">TadE-like protein</fullName>
    </submittedName>
</protein>
<dbReference type="InterPro" id="IPR012495">
    <property type="entry name" value="TadE-like_dom"/>
</dbReference>
<reference evidence="2 3" key="1">
    <citation type="submission" date="2016-07" db="EMBL/GenBank/DDBJ databases">
        <title>Complete genome sequence of Altererythrobacter namhicola JCM 16345T, containing esterase-encoding genes.</title>
        <authorList>
            <person name="Cheng H."/>
            <person name="Wu Y.-H."/>
            <person name="Jian S.-L."/>
            <person name="Huo Y.-Y."/>
            <person name="Wang C.-S."/>
            <person name="Xu X.-W."/>
        </authorList>
    </citation>
    <scope>NUCLEOTIDE SEQUENCE [LARGE SCALE GENOMIC DNA]</scope>
    <source>
        <strain evidence="2 3">JCM 16345</strain>
    </source>
</reference>
<gene>
    <name evidence="2" type="ORF">A6F65_01744</name>
</gene>
<dbReference type="KEGG" id="anh:A6F65_01744"/>
<dbReference type="RefSeq" id="WP_067787811.1">
    <property type="nucleotide sequence ID" value="NZ_CP016545.1"/>
</dbReference>